<evidence type="ECO:0000256" key="1">
    <source>
        <dbReference type="SAM" id="MobiDB-lite"/>
    </source>
</evidence>
<sequence length="104" mass="11713">MNGLSGRIDYDAFESLISGLNQRSTDDATPMEVLEDTEVREADVQGTEGAESFSKHDELTSTTPNIDDSLRENPLDHPQESPSKKHKKDKKDRKEKKLKKESLP</sequence>
<accession>R9PD48</accession>
<proteinExistence type="predicted"/>
<name>R9PD48_PSEHS</name>
<dbReference type="Proteomes" id="UP000014071">
    <property type="component" value="Unassembled WGS sequence"/>
</dbReference>
<organism evidence="2 3">
    <name type="scientific">Pseudozyma hubeiensis (strain SY62)</name>
    <name type="common">Yeast</name>
    <dbReference type="NCBI Taxonomy" id="1305764"/>
    <lineage>
        <taxon>Eukaryota</taxon>
        <taxon>Fungi</taxon>
        <taxon>Dikarya</taxon>
        <taxon>Basidiomycota</taxon>
        <taxon>Ustilaginomycotina</taxon>
        <taxon>Ustilaginomycetes</taxon>
        <taxon>Ustilaginales</taxon>
        <taxon>Ustilaginaceae</taxon>
        <taxon>Pseudozyma</taxon>
    </lineage>
</organism>
<reference evidence="3" key="1">
    <citation type="journal article" date="2013" name="Genome Announc.">
        <title>Draft genome sequence of the basidiomycetous yeast-like fungus Pseudozyma hubeiensis SY62, which produces an abundant amount of the biosurfactant mannosylerythritol lipids.</title>
        <authorList>
            <person name="Konishi M."/>
            <person name="Hatada Y."/>
            <person name="Horiuchi J."/>
        </authorList>
    </citation>
    <scope>NUCLEOTIDE SEQUENCE [LARGE SCALE GENOMIC DNA]</scope>
    <source>
        <strain evidence="3">SY62</strain>
    </source>
</reference>
<dbReference type="EMBL" id="DF238800">
    <property type="protein sequence ID" value="GAC96015.1"/>
    <property type="molecule type" value="Genomic_DNA"/>
</dbReference>
<feature type="compositionally biased region" description="Basic and acidic residues" evidence="1">
    <location>
        <begin position="68"/>
        <end position="83"/>
    </location>
</feature>
<feature type="region of interest" description="Disordered" evidence="1">
    <location>
        <begin position="19"/>
        <end position="104"/>
    </location>
</feature>
<keyword evidence="3" id="KW-1185">Reference proteome</keyword>
<dbReference type="HOGENOM" id="CLU_2251253_0_0_1"/>
<gene>
    <name evidence="2" type="ORF">PHSY_003594</name>
</gene>
<dbReference type="OrthoDB" id="2556582at2759"/>
<dbReference type="AlphaFoldDB" id="R9PD48"/>
<evidence type="ECO:0000313" key="3">
    <source>
        <dbReference type="Proteomes" id="UP000014071"/>
    </source>
</evidence>
<feature type="compositionally biased region" description="Basic residues" evidence="1">
    <location>
        <begin position="84"/>
        <end position="97"/>
    </location>
</feature>
<protein>
    <submittedName>
        <fullName evidence="2">Uncharacterized protein</fullName>
    </submittedName>
</protein>
<dbReference type="GeneID" id="24108881"/>
<evidence type="ECO:0000313" key="2">
    <source>
        <dbReference type="EMBL" id="GAC96015.1"/>
    </source>
</evidence>
<dbReference type="RefSeq" id="XP_012189602.1">
    <property type="nucleotide sequence ID" value="XM_012334212.1"/>
</dbReference>